<dbReference type="Pfam" id="PF02348">
    <property type="entry name" value="CTP_transf_3"/>
    <property type="match status" value="1"/>
</dbReference>
<dbReference type="InterPro" id="IPR050793">
    <property type="entry name" value="CMP-NeuNAc_synthase"/>
</dbReference>
<dbReference type="RefSeq" id="WP_062125479.1">
    <property type="nucleotide sequence ID" value="NZ_BAZW01000023.1"/>
</dbReference>
<keyword evidence="1" id="KW-0548">Nucleotidyltransferase</keyword>
<dbReference type="SUPFAM" id="SSF53448">
    <property type="entry name" value="Nucleotide-diphospho-sugar transferases"/>
    <property type="match status" value="1"/>
</dbReference>
<name>A0A0E9LYV1_9BACT</name>
<dbReference type="EMBL" id="BAZW01000023">
    <property type="protein sequence ID" value="GAO30463.1"/>
    <property type="molecule type" value="Genomic_DNA"/>
</dbReference>
<gene>
    <name evidence="1" type="ORF">JCM15548_12733</name>
</gene>
<dbReference type="STRING" id="1236989.JCM15548_12733"/>
<protein>
    <submittedName>
        <fullName evidence="1">N-acetylneuraminate cytidylyltransferase</fullName>
    </submittedName>
</protein>
<dbReference type="AlphaFoldDB" id="A0A0E9LYV1"/>
<evidence type="ECO:0000313" key="2">
    <source>
        <dbReference type="Proteomes" id="UP000032900"/>
    </source>
</evidence>
<dbReference type="InterPro" id="IPR020039">
    <property type="entry name" value="PseF"/>
</dbReference>
<dbReference type="Gene3D" id="3.90.550.10">
    <property type="entry name" value="Spore Coat Polysaccharide Biosynthesis Protein SpsA, Chain A"/>
    <property type="match status" value="1"/>
</dbReference>
<dbReference type="OrthoDB" id="9805604at2"/>
<dbReference type="GO" id="GO:0008781">
    <property type="term" value="F:N-acylneuraminate cytidylyltransferase activity"/>
    <property type="evidence" value="ECO:0007669"/>
    <property type="project" value="TreeGrafter"/>
</dbReference>
<sequence>MSTIAIIPARGGSKRIPRKNIKDFLGKPIIAYSIEAAKASKLFDEIMVSTDDEEIAKIAQKYGAKVPFFRTKEASNDFATLADVIIEVLNEYKKSNQIFETICCILPTAPLINSSRIIEAYNKLNNKDLDSLCPVVAFTYPIYRALQINENNNLEMIWPEYLITRSQDLKPAYHDSGSFYWIKNEALMQQKSLFCMKCGAIIIPEMEVQDIDTIEDWEIAELKFRIRNDEKKNNIPY</sequence>
<evidence type="ECO:0000313" key="1">
    <source>
        <dbReference type="EMBL" id="GAO30463.1"/>
    </source>
</evidence>
<keyword evidence="2" id="KW-1185">Reference proteome</keyword>
<dbReference type="InterPro" id="IPR029044">
    <property type="entry name" value="Nucleotide-diphossugar_trans"/>
</dbReference>
<dbReference type="PANTHER" id="PTHR21485:SF6">
    <property type="entry name" value="N-ACYLNEURAMINATE CYTIDYLYLTRANSFERASE-RELATED"/>
    <property type="match status" value="1"/>
</dbReference>
<dbReference type="InterPro" id="IPR003329">
    <property type="entry name" value="Cytidylyl_trans"/>
</dbReference>
<proteinExistence type="predicted"/>
<organism evidence="1 2">
    <name type="scientific">Geofilum rubicundum JCM 15548</name>
    <dbReference type="NCBI Taxonomy" id="1236989"/>
    <lineage>
        <taxon>Bacteria</taxon>
        <taxon>Pseudomonadati</taxon>
        <taxon>Bacteroidota</taxon>
        <taxon>Bacteroidia</taxon>
        <taxon>Marinilabiliales</taxon>
        <taxon>Marinilabiliaceae</taxon>
        <taxon>Geofilum</taxon>
    </lineage>
</organism>
<dbReference type="CDD" id="cd02513">
    <property type="entry name" value="CMP-NeuAc_Synthase"/>
    <property type="match status" value="1"/>
</dbReference>
<dbReference type="NCBIfam" id="TIGR03584">
    <property type="entry name" value="PseF"/>
    <property type="match status" value="1"/>
</dbReference>
<accession>A0A0E9LYV1</accession>
<dbReference type="PANTHER" id="PTHR21485">
    <property type="entry name" value="HAD SUPERFAMILY MEMBERS CMAS AND KDSC"/>
    <property type="match status" value="1"/>
</dbReference>
<comment type="caution">
    <text evidence="1">The sequence shown here is derived from an EMBL/GenBank/DDBJ whole genome shotgun (WGS) entry which is preliminary data.</text>
</comment>
<reference evidence="1 2" key="1">
    <citation type="journal article" date="2015" name="Microbes Environ.">
        <title>Distribution and evolution of nitrogen fixation genes in the phylum bacteroidetes.</title>
        <authorList>
            <person name="Inoue J."/>
            <person name="Oshima K."/>
            <person name="Suda W."/>
            <person name="Sakamoto M."/>
            <person name="Iino T."/>
            <person name="Noda S."/>
            <person name="Hongoh Y."/>
            <person name="Hattori M."/>
            <person name="Ohkuma M."/>
        </authorList>
    </citation>
    <scope>NUCLEOTIDE SEQUENCE [LARGE SCALE GENOMIC DNA]</scope>
    <source>
        <strain evidence="1">JCM 15548</strain>
    </source>
</reference>
<keyword evidence="1" id="KW-0808">Transferase</keyword>
<dbReference type="Proteomes" id="UP000032900">
    <property type="component" value="Unassembled WGS sequence"/>
</dbReference>